<evidence type="ECO:0000313" key="2">
    <source>
        <dbReference type="EMBL" id="TFK42246.1"/>
    </source>
</evidence>
<protein>
    <submittedName>
        <fullName evidence="2">Uncharacterized protein</fullName>
    </submittedName>
</protein>
<organism evidence="2 3">
    <name type="scientific">Crucibulum laeve</name>
    <dbReference type="NCBI Taxonomy" id="68775"/>
    <lineage>
        <taxon>Eukaryota</taxon>
        <taxon>Fungi</taxon>
        <taxon>Dikarya</taxon>
        <taxon>Basidiomycota</taxon>
        <taxon>Agaricomycotina</taxon>
        <taxon>Agaricomycetes</taxon>
        <taxon>Agaricomycetidae</taxon>
        <taxon>Agaricales</taxon>
        <taxon>Agaricineae</taxon>
        <taxon>Nidulariaceae</taxon>
        <taxon>Crucibulum</taxon>
    </lineage>
</organism>
<dbReference type="AlphaFoldDB" id="A0A5C3MCY1"/>
<dbReference type="Proteomes" id="UP000308652">
    <property type="component" value="Unassembled WGS sequence"/>
</dbReference>
<feature type="compositionally biased region" description="Polar residues" evidence="1">
    <location>
        <begin position="236"/>
        <end position="245"/>
    </location>
</feature>
<name>A0A5C3MCY1_9AGAR</name>
<evidence type="ECO:0000256" key="1">
    <source>
        <dbReference type="SAM" id="MobiDB-lite"/>
    </source>
</evidence>
<feature type="compositionally biased region" description="Polar residues" evidence="1">
    <location>
        <begin position="164"/>
        <end position="176"/>
    </location>
</feature>
<dbReference type="OrthoDB" id="2911012at2759"/>
<feature type="compositionally biased region" description="Basic and acidic residues" evidence="1">
    <location>
        <begin position="194"/>
        <end position="211"/>
    </location>
</feature>
<reference evidence="2 3" key="1">
    <citation type="journal article" date="2019" name="Nat. Ecol. Evol.">
        <title>Megaphylogeny resolves global patterns of mushroom evolution.</title>
        <authorList>
            <person name="Varga T."/>
            <person name="Krizsan K."/>
            <person name="Foldi C."/>
            <person name="Dima B."/>
            <person name="Sanchez-Garcia M."/>
            <person name="Sanchez-Ramirez S."/>
            <person name="Szollosi G.J."/>
            <person name="Szarkandi J.G."/>
            <person name="Papp V."/>
            <person name="Albert L."/>
            <person name="Andreopoulos W."/>
            <person name="Angelini C."/>
            <person name="Antonin V."/>
            <person name="Barry K.W."/>
            <person name="Bougher N.L."/>
            <person name="Buchanan P."/>
            <person name="Buyck B."/>
            <person name="Bense V."/>
            <person name="Catcheside P."/>
            <person name="Chovatia M."/>
            <person name="Cooper J."/>
            <person name="Damon W."/>
            <person name="Desjardin D."/>
            <person name="Finy P."/>
            <person name="Geml J."/>
            <person name="Haridas S."/>
            <person name="Hughes K."/>
            <person name="Justo A."/>
            <person name="Karasinski D."/>
            <person name="Kautmanova I."/>
            <person name="Kiss B."/>
            <person name="Kocsube S."/>
            <person name="Kotiranta H."/>
            <person name="LaButti K.M."/>
            <person name="Lechner B.E."/>
            <person name="Liimatainen K."/>
            <person name="Lipzen A."/>
            <person name="Lukacs Z."/>
            <person name="Mihaltcheva S."/>
            <person name="Morgado L.N."/>
            <person name="Niskanen T."/>
            <person name="Noordeloos M.E."/>
            <person name="Ohm R.A."/>
            <person name="Ortiz-Santana B."/>
            <person name="Ovrebo C."/>
            <person name="Racz N."/>
            <person name="Riley R."/>
            <person name="Savchenko A."/>
            <person name="Shiryaev A."/>
            <person name="Soop K."/>
            <person name="Spirin V."/>
            <person name="Szebenyi C."/>
            <person name="Tomsovsky M."/>
            <person name="Tulloss R.E."/>
            <person name="Uehling J."/>
            <person name="Grigoriev I.V."/>
            <person name="Vagvolgyi C."/>
            <person name="Papp T."/>
            <person name="Martin F.M."/>
            <person name="Miettinen O."/>
            <person name="Hibbett D.S."/>
            <person name="Nagy L.G."/>
        </authorList>
    </citation>
    <scope>NUCLEOTIDE SEQUENCE [LARGE SCALE GENOMIC DNA]</scope>
    <source>
        <strain evidence="2 3">CBS 166.37</strain>
    </source>
</reference>
<feature type="region of interest" description="Disordered" evidence="1">
    <location>
        <begin position="225"/>
        <end position="255"/>
    </location>
</feature>
<proteinExistence type="predicted"/>
<keyword evidence="3" id="KW-1185">Reference proteome</keyword>
<gene>
    <name evidence="2" type="ORF">BDQ12DRAFT_598937</name>
</gene>
<accession>A0A5C3MCY1</accession>
<feature type="region of interest" description="Disordered" evidence="1">
    <location>
        <begin position="1"/>
        <end position="26"/>
    </location>
</feature>
<sequence>MASQSILRTGVKSPARASFMKRSSTPRSILKRPAPLALSPNPFPFSASVTIQLSPSTPSPHVHFPPSATMYAMFTAHSPNTYDRAPIMISPNPLTLPSWGDRVYSPSVDGFKLSDPPRPIPIIKYQPQSPAITDFEDPRSPKLNLAGKNGSRLVTFASNLPSRGTRSLSKALSSFPRSPYPSAPVSPAESTVEEEVRGRTMERGWPKNRERGDMIKDLPARARARAPPFTPIPSPLAQSFLSPVQESPLESRRPAPLDLEPASSRLSQAFWQSVSLEETESVTSPAFPESIESSESLEVKGLISPQPAATPQFMFAGEDGSLWSPSLPRNQRQRSLRDSLLSPGQRMAFSKFSRSVVASPSPNDPFAAFPSFSIALSTGGEAASIAYPPRVALGRASDRV</sequence>
<evidence type="ECO:0000313" key="3">
    <source>
        <dbReference type="Proteomes" id="UP000308652"/>
    </source>
</evidence>
<dbReference type="EMBL" id="ML213593">
    <property type="protein sequence ID" value="TFK42246.1"/>
    <property type="molecule type" value="Genomic_DNA"/>
</dbReference>
<feature type="region of interest" description="Disordered" evidence="1">
    <location>
        <begin position="164"/>
        <end position="211"/>
    </location>
</feature>